<evidence type="ECO:0000256" key="9">
    <source>
        <dbReference type="ARBA" id="ARBA00023136"/>
    </source>
</evidence>
<dbReference type="GO" id="GO:0003831">
    <property type="term" value="F:beta-N-acetylglucosaminylglycopeptide beta-1,4-galactosyltransferase activity"/>
    <property type="evidence" value="ECO:0007669"/>
    <property type="project" value="UniProtKB-EC"/>
</dbReference>
<keyword evidence="8" id="KW-1133">Transmembrane helix</keyword>
<evidence type="ECO:0000256" key="10">
    <source>
        <dbReference type="ARBA" id="ARBA00023180"/>
    </source>
</evidence>
<evidence type="ECO:0000256" key="3">
    <source>
        <dbReference type="ARBA" id="ARBA00005735"/>
    </source>
</evidence>
<dbReference type="InterPro" id="IPR003859">
    <property type="entry name" value="Galactosyl_T"/>
</dbReference>
<comment type="similarity">
    <text evidence="3">Belongs to the glycosyltransferase 7 family.</text>
</comment>
<feature type="domain" description="Galactosyltransferase N-terminal" evidence="12">
    <location>
        <begin position="59"/>
        <end position="145"/>
    </location>
</feature>
<dbReference type="Proteomes" id="UP000070250">
    <property type="component" value="Chromosome"/>
</dbReference>
<evidence type="ECO:0000256" key="8">
    <source>
        <dbReference type="ARBA" id="ARBA00022989"/>
    </source>
</evidence>
<dbReference type="GO" id="GO:0016020">
    <property type="term" value="C:membrane"/>
    <property type="evidence" value="ECO:0007669"/>
    <property type="project" value="UniProtKB-SubCell"/>
</dbReference>
<keyword evidence="4 13" id="KW-0328">Glycosyltransferase</keyword>
<evidence type="ECO:0000256" key="1">
    <source>
        <dbReference type="ARBA" id="ARBA00004606"/>
    </source>
</evidence>
<name>A0A127F6Q5_STEDE</name>
<evidence type="ECO:0000256" key="7">
    <source>
        <dbReference type="ARBA" id="ARBA00022968"/>
    </source>
</evidence>
<dbReference type="Pfam" id="PF13733">
    <property type="entry name" value="Glyco_transf_7N"/>
    <property type="match status" value="1"/>
</dbReference>
<dbReference type="UniPathway" id="UPA00378"/>
<evidence type="ECO:0000256" key="6">
    <source>
        <dbReference type="ARBA" id="ARBA00022692"/>
    </source>
</evidence>
<evidence type="ECO:0000313" key="14">
    <source>
        <dbReference type="Proteomes" id="UP000070250"/>
    </source>
</evidence>
<dbReference type="EC" id="2.4.1.22" evidence="13"/>
<dbReference type="KEGG" id="sdf:ACG33_03060"/>
<evidence type="ECO:0000259" key="11">
    <source>
        <dbReference type="Pfam" id="PF02709"/>
    </source>
</evidence>
<dbReference type="GO" id="GO:0006688">
    <property type="term" value="P:glycosphingolipid biosynthetic process"/>
    <property type="evidence" value="ECO:0007669"/>
    <property type="project" value="TreeGrafter"/>
</dbReference>
<dbReference type="EMBL" id="CP011971">
    <property type="protein sequence ID" value="AMN46104.1"/>
    <property type="molecule type" value="Genomic_DNA"/>
</dbReference>
<dbReference type="AlphaFoldDB" id="A0A127F6Q5"/>
<keyword evidence="14" id="KW-1185">Reference proteome</keyword>
<dbReference type="GO" id="GO:0004461">
    <property type="term" value="F:lactose synthase activity"/>
    <property type="evidence" value="ECO:0007669"/>
    <property type="project" value="UniProtKB-EC"/>
</dbReference>
<dbReference type="SUPFAM" id="SSF53448">
    <property type="entry name" value="Nucleotide-diphospho-sugar transferases"/>
    <property type="match status" value="1"/>
</dbReference>
<dbReference type="EC" id="2.4.1.-" evidence="13"/>
<dbReference type="EC" id="2.4.1.38" evidence="13"/>
<comment type="pathway">
    <text evidence="2">Protein modification; protein glycosylation.</text>
</comment>
<dbReference type="InterPro" id="IPR027791">
    <property type="entry name" value="Galactosyl_T_C"/>
</dbReference>
<evidence type="ECO:0000313" key="13">
    <source>
        <dbReference type="EMBL" id="AMN46104.1"/>
    </source>
</evidence>
<proteinExistence type="inferred from homology"/>
<protein>
    <submittedName>
        <fullName evidence="13">Beta-1,4-galactosyltransferase 1</fullName>
        <ecNumber evidence="13">2.4.1.-</ecNumber>
        <ecNumber evidence="13">2.4.1.22</ecNumber>
        <ecNumber evidence="13">2.4.1.38</ecNumber>
        <ecNumber evidence="13">2.4.1.90</ecNumber>
    </submittedName>
</protein>
<reference evidence="13 14" key="1">
    <citation type="submission" date="2015-06" db="EMBL/GenBank/DDBJ databases">
        <title>A Comprehensive Approach to Explore the Metabolic and Phylogenetic Diversity of Bacterial Steroid Degradation in the Environment: Testosterone as an Example.</title>
        <authorList>
            <person name="Yang F.-C."/>
            <person name="Chen Y.-L."/>
            <person name="Yu C.-P."/>
            <person name="Tang S.-L."/>
            <person name="Wang P.-H."/>
            <person name="Ismail W."/>
            <person name="Wang C.-H."/>
            <person name="Yang C.-Y."/>
            <person name="Chiang Y.-R."/>
        </authorList>
    </citation>
    <scope>NUCLEOTIDE SEQUENCE [LARGE SCALE GENOMIC DNA]</scope>
    <source>
        <strain evidence="13 14">DSM 18526</strain>
    </source>
</reference>
<dbReference type="PRINTS" id="PR02050">
    <property type="entry name" value="B14GALTRFASE"/>
</dbReference>
<dbReference type="GO" id="GO:0005975">
    <property type="term" value="P:carbohydrate metabolic process"/>
    <property type="evidence" value="ECO:0007669"/>
    <property type="project" value="InterPro"/>
</dbReference>
<dbReference type="PANTHER" id="PTHR19300:SF57">
    <property type="entry name" value="BETA-1,4-N-ACETYLGALACTOSAMINYLTRANSFERASE"/>
    <property type="match status" value="1"/>
</dbReference>
<dbReference type="OrthoDB" id="9801954at2"/>
<dbReference type="InterPro" id="IPR029044">
    <property type="entry name" value="Nucleotide-diphossugar_trans"/>
</dbReference>
<dbReference type="InterPro" id="IPR027995">
    <property type="entry name" value="Galactosyl_T_N"/>
</dbReference>
<dbReference type="EC" id="2.4.1.90" evidence="13"/>
<dbReference type="STRING" id="465721.ACG33_03060"/>
<dbReference type="GO" id="GO:0033842">
    <property type="term" value="F:N-acetyl-beta-glucosaminyl-derivative 4-beta-N-acetylgalactosaminyltransferase activity"/>
    <property type="evidence" value="ECO:0007669"/>
    <property type="project" value="TreeGrafter"/>
</dbReference>
<comment type="subcellular location">
    <subcellularLocation>
        <location evidence="1">Membrane</location>
        <topology evidence="1">Single-pass type II membrane protein</topology>
    </subcellularLocation>
</comment>
<gene>
    <name evidence="13" type="ORF">ACG33_03060</name>
</gene>
<dbReference type="Gene3D" id="3.90.550.10">
    <property type="entry name" value="Spore Coat Polysaccharide Biosynthesis Protein SpsA, Chain A"/>
    <property type="match status" value="1"/>
</dbReference>
<evidence type="ECO:0000256" key="2">
    <source>
        <dbReference type="ARBA" id="ARBA00004922"/>
    </source>
</evidence>
<evidence type="ECO:0000256" key="5">
    <source>
        <dbReference type="ARBA" id="ARBA00022679"/>
    </source>
</evidence>
<keyword evidence="9" id="KW-0472">Membrane</keyword>
<dbReference type="Pfam" id="PF02709">
    <property type="entry name" value="Glyco_transf_7C"/>
    <property type="match status" value="1"/>
</dbReference>
<dbReference type="GO" id="GO:0003945">
    <property type="term" value="F:N-acetyllactosamine synthase activity"/>
    <property type="evidence" value="ECO:0007669"/>
    <property type="project" value="UniProtKB-EC"/>
</dbReference>
<dbReference type="RefSeq" id="WP_066918597.1">
    <property type="nucleotide sequence ID" value="NZ_CP011971.1"/>
</dbReference>
<keyword evidence="10" id="KW-0325">Glycoprotein</keyword>
<evidence type="ECO:0000256" key="4">
    <source>
        <dbReference type="ARBA" id="ARBA00022676"/>
    </source>
</evidence>
<keyword evidence="7" id="KW-0735">Signal-anchor</keyword>
<sequence length="297" mass="34860">MPQSTLSAAQRWFNRLWPSTRLGHDPLGDWCVQGRYVPVSIANWKLTFMMRRRVLECRVAQPLSFTSTQRLTIVIPFRDRETHLRQLLPILVPMLREQGIRYRIVVVEQERGQLFNRGRLINAGIRFTAEATDYYCLHDVDALPLVANYACPSQPLRLVRWIADHRADPPADAQRSQHYFSGAVSIRKDQVFAANGYSNDYWGWGGEDDDFFFRLLLQGMLCYYDTQGRFLDLPNPAHQQVRRDARTVPSHWKHNRRRRSRLVRGLLDPAQDGLSTLRYEVIDHRGHGDHERLRVRW</sequence>
<feature type="domain" description="Galactosyltransferase C-terminal" evidence="11">
    <location>
        <begin position="175"/>
        <end position="220"/>
    </location>
</feature>
<dbReference type="PANTHER" id="PTHR19300">
    <property type="entry name" value="BETA-1,4-GALACTOSYLTRANSFERASE"/>
    <property type="match status" value="1"/>
</dbReference>
<keyword evidence="6" id="KW-0812">Transmembrane</keyword>
<keyword evidence="5 13" id="KW-0808">Transferase</keyword>
<organism evidence="13 14">
    <name type="scientific">Steroidobacter denitrificans</name>
    <dbReference type="NCBI Taxonomy" id="465721"/>
    <lineage>
        <taxon>Bacteria</taxon>
        <taxon>Pseudomonadati</taxon>
        <taxon>Pseudomonadota</taxon>
        <taxon>Gammaproteobacteria</taxon>
        <taxon>Steroidobacterales</taxon>
        <taxon>Steroidobacteraceae</taxon>
        <taxon>Steroidobacter</taxon>
    </lineage>
</organism>
<evidence type="ECO:0000259" key="12">
    <source>
        <dbReference type="Pfam" id="PF13733"/>
    </source>
</evidence>
<accession>A0A127F6Q5</accession>